<keyword evidence="3" id="KW-1185">Reference proteome</keyword>
<keyword evidence="1" id="KW-0812">Transmembrane</keyword>
<gene>
    <name evidence="2" type="ORF">V6N12_021665</name>
</gene>
<evidence type="ECO:0000313" key="2">
    <source>
        <dbReference type="EMBL" id="KAK8587154.1"/>
    </source>
</evidence>
<keyword evidence="1" id="KW-1133">Transmembrane helix</keyword>
<evidence type="ECO:0000256" key="1">
    <source>
        <dbReference type="SAM" id="Phobius"/>
    </source>
</evidence>
<accession>A0ABR2FSC3</accession>
<organism evidence="2 3">
    <name type="scientific">Hibiscus sabdariffa</name>
    <name type="common">roselle</name>
    <dbReference type="NCBI Taxonomy" id="183260"/>
    <lineage>
        <taxon>Eukaryota</taxon>
        <taxon>Viridiplantae</taxon>
        <taxon>Streptophyta</taxon>
        <taxon>Embryophyta</taxon>
        <taxon>Tracheophyta</taxon>
        <taxon>Spermatophyta</taxon>
        <taxon>Magnoliopsida</taxon>
        <taxon>eudicotyledons</taxon>
        <taxon>Gunneridae</taxon>
        <taxon>Pentapetalae</taxon>
        <taxon>rosids</taxon>
        <taxon>malvids</taxon>
        <taxon>Malvales</taxon>
        <taxon>Malvaceae</taxon>
        <taxon>Malvoideae</taxon>
        <taxon>Hibiscus</taxon>
    </lineage>
</organism>
<dbReference type="Proteomes" id="UP001472677">
    <property type="component" value="Unassembled WGS sequence"/>
</dbReference>
<sequence>MDVPSLHRRKGNQPLLTGMRLVVIIVFVCLVCVTKNFICNSPQLALLEDGSNRNSNLQRFCLELISCLSQFVCVSFLVIKFKAREPGIQIGCTSADG</sequence>
<dbReference type="EMBL" id="JBBPBM010000004">
    <property type="protein sequence ID" value="KAK8587154.1"/>
    <property type="molecule type" value="Genomic_DNA"/>
</dbReference>
<name>A0ABR2FSC3_9ROSI</name>
<reference evidence="2 3" key="1">
    <citation type="journal article" date="2024" name="G3 (Bethesda)">
        <title>Genome assembly of Hibiscus sabdariffa L. provides insights into metabolisms of medicinal natural products.</title>
        <authorList>
            <person name="Kim T."/>
        </authorList>
    </citation>
    <scope>NUCLEOTIDE SEQUENCE [LARGE SCALE GENOMIC DNA]</scope>
    <source>
        <strain evidence="2">TK-2024</strain>
        <tissue evidence="2">Old leaves</tissue>
    </source>
</reference>
<keyword evidence="1" id="KW-0472">Membrane</keyword>
<protein>
    <submittedName>
        <fullName evidence="2">Uncharacterized protein</fullName>
    </submittedName>
</protein>
<feature type="transmembrane region" description="Helical" evidence="1">
    <location>
        <begin position="21"/>
        <end position="37"/>
    </location>
</feature>
<evidence type="ECO:0000313" key="3">
    <source>
        <dbReference type="Proteomes" id="UP001472677"/>
    </source>
</evidence>
<comment type="caution">
    <text evidence="2">The sequence shown here is derived from an EMBL/GenBank/DDBJ whole genome shotgun (WGS) entry which is preliminary data.</text>
</comment>
<proteinExistence type="predicted"/>